<keyword evidence="2" id="KW-1133">Transmembrane helix</keyword>
<proteinExistence type="predicted"/>
<feature type="transmembrane region" description="Helical" evidence="2">
    <location>
        <begin position="84"/>
        <end position="105"/>
    </location>
</feature>
<keyword evidence="2" id="KW-0472">Membrane</keyword>
<feature type="transmembrane region" description="Helical" evidence="2">
    <location>
        <begin position="111"/>
        <end position="137"/>
    </location>
</feature>
<dbReference type="NCBIfam" id="NF046003">
    <property type="entry name" value="DxFTY_mem_plasm"/>
    <property type="match status" value="1"/>
</dbReference>
<feature type="transmembrane region" description="Helical" evidence="2">
    <location>
        <begin position="12"/>
        <end position="34"/>
    </location>
</feature>
<accession>A0A0K1P5R2</accession>
<feature type="region of interest" description="Disordered" evidence="1">
    <location>
        <begin position="218"/>
        <end position="239"/>
    </location>
</feature>
<evidence type="ECO:0000313" key="4">
    <source>
        <dbReference type="Proteomes" id="UP000067243"/>
    </source>
</evidence>
<evidence type="ECO:0000313" key="3">
    <source>
        <dbReference type="EMBL" id="AKU79590.1"/>
    </source>
</evidence>
<dbReference type="Proteomes" id="UP000067243">
    <property type="component" value="Chromosome"/>
</dbReference>
<evidence type="ECO:0000256" key="2">
    <source>
        <dbReference type="SAM" id="Phobius"/>
    </source>
</evidence>
<name>A0A0K1P5R2_9MOLU</name>
<sequence>MKIFKNFNDCKTPFFKSLLFISMESIIPGLTIWFLLGFDFSYSFKTNLPDPVGIYIFLILFSYVIYTFLSTYIFYLLKLHKADNFTYSLTITMCIVSLYIIGIFIKNESFWILIKFLIIFLTALIFLPISVFITFLFNNLQLKKTEEFEQMLIAYKNGEIIPTSNLIRAQRYQKFLIKKQNEREELAKFKESLESKLQDKLKEDEIIKQQKIQKINSKLDKKEQKKRKKELEKNSDFKK</sequence>
<keyword evidence="2" id="KW-0812">Transmembrane</keyword>
<organism evidence="3 4">
    <name type="scientific">Spiroplasma turonicum</name>
    <dbReference type="NCBI Taxonomy" id="216946"/>
    <lineage>
        <taxon>Bacteria</taxon>
        <taxon>Bacillati</taxon>
        <taxon>Mycoplasmatota</taxon>
        <taxon>Mollicutes</taxon>
        <taxon>Entomoplasmatales</taxon>
        <taxon>Spiroplasmataceae</taxon>
        <taxon>Spiroplasma</taxon>
    </lineage>
</organism>
<protein>
    <recommendedName>
        <fullName evidence="5">Transmembrane protein</fullName>
    </recommendedName>
</protein>
<dbReference type="KEGG" id="stur:STURON_00344"/>
<gene>
    <name evidence="3" type="ORF">STURON_00344</name>
</gene>
<keyword evidence="4" id="KW-1185">Reference proteome</keyword>
<dbReference type="PATRIC" id="fig|216946.3.peg.344"/>
<dbReference type="OrthoDB" id="389620at2"/>
<dbReference type="RefSeq" id="WP_075048188.1">
    <property type="nucleotide sequence ID" value="NZ_CP012328.1"/>
</dbReference>
<evidence type="ECO:0008006" key="5">
    <source>
        <dbReference type="Google" id="ProtNLM"/>
    </source>
</evidence>
<feature type="transmembrane region" description="Helical" evidence="2">
    <location>
        <begin position="54"/>
        <end position="77"/>
    </location>
</feature>
<dbReference type="EMBL" id="CP012328">
    <property type="protein sequence ID" value="AKU79590.1"/>
    <property type="molecule type" value="Genomic_DNA"/>
</dbReference>
<dbReference type="STRING" id="216946.STURO_v1c03440"/>
<dbReference type="AlphaFoldDB" id="A0A0K1P5R2"/>
<evidence type="ECO:0000256" key="1">
    <source>
        <dbReference type="SAM" id="MobiDB-lite"/>
    </source>
</evidence>
<reference evidence="3 4" key="1">
    <citation type="journal article" date="2015" name="Genome Announc.">
        <title>Complete Genome Sequence of Spiroplasma turonicum Strain Tab4cT, a Parasite of a Horse Fly, Haematopota sp. (Diptera: Tabanidae).</title>
        <authorList>
            <person name="Davis R.E."/>
            <person name="Shao J."/>
            <person name="Zhao Y."/>
            <person name="Gasparich G.E."/>
            <person name="Gaynor B.J."/>
            <person name="Donofrio N."/>
        </authorList>
    </citation>
    <scope>NUCLEOTIDE SEQUENCE [LARGE SCALE GENOMIC DNA]</scope>
    <source>
        <strain evidence="3 4">Tab4c</strain>
    </source>
</reference>